<organism evidence="1 2">
    <name type="scientific">Actinoplanes derwentensis</name>
    <dbReference type="NCBI Taxonomy" id="113562"/>
    <lineage>
        <taxon>Bacteria</taxon>
        <taxon>Bacillati</taxon>
        <taxon>Actinomycetota</taxon>
        <taxon>Actinomycetes</taxon>
        <taxon>Micromonosporales</taxon>
        <taxon>Micromonosporaceae</taxon>
        <taxon>Actinoplanes</taxon>
    </lineage>
</organism>
<accession>A0A1H1VML3</accession>
<dbReference type="EMBL" id="LT629758">
    <property type="protein sequence ID" value="SDS86042.1"/>
    <property type="molecule type" value="Genomic_DNA"/>
</dbReference>
<evidence type="ECO:0000313" key="2">
    <source>
        <dbReference type="Proteomes" id="UP000198688"/>
    </source>
</evidence>
<dbReference type="STRING" id="113562.SAMN04489716_1814"/>
<reference evidence="1 2" key="1">
    <citation type="submission" date="2016-10" db="EMBL/GenBank/DDBJ databases">
        <authorList>
            <person name="de Groot N.N."/>
        </authorList>
    </citation>
    <scope>NUCLEOTIDE SEQUENCE [LARGE SCALE GENOMIC DNA]</scope>
    <source>
        <strain evidence="1 2">DSM 43941</strain>
    </source>
</reference>
<evidence type="ECO:0008006" key="3">
    <source>
        <dbReference type="Google" id="ProtNLM"/>
    </source>
</evidence>
<proteinExistence type="predicted"/>
<sequence length="209" mass="22458">MALRSRVYRGVGFKIQAISMPCVTTPEDILAGTAWAELEHAYGPADDLPALLKPLLNGDPGDFAAAMHTLAWNLNHQGTLYSATLPATRYVAAVLTDPRTKAGKAAMLSWLDSVAGSAIEFEEFENEPDADACRAEIPALYPAVAANLEHANPIVRVAARRAALTMLYRPGLEAERRAAAPHLLAEIDLLTEAEQSVVRDAVRAWESGA</sequence>
<keyword evidence="2" id="KW-1185">Reference proteome</keyword>
<evidence type="ECO:0000313" key="1">
    <source>
        <dbReference type="EMBL" id="SDS86042.1"/>
    </source>
</evidence>
<dbReference type="AlphaFoldDB" id="A0A1H1VML3"/>
<protein>
    <recommendedName>
        <fullName evidence="3">HEAT repeat-containing protein</fullName>
    </recommendedName>
</protein>
<dbReference type="Proteomes" id="UP000198688">
    <property type="component" value="Chromosome I"/>
</dbReference>
<gene>
    <name evidence="1" type="ORF">SAMN04489716_1814</name>
</gene>
<name>A0A1H1VML3_9ACTN</name>